<keyword evidence="3" id="KW-0677">Repeat</keyword>
<dbReference type="Gene3D" id="2.130.10.10">
    <property type="entry name" value="YVTN repeat-like/Quinoprotein amine dehydrogenase"/>
    <property type="match status" value="3"/>
</dbReference>
<feature type="domain" description="Small-subunit processome Utp12" evidence="5">
    <location>
        <begin position="785"/>
        <end position="886"/>
    </location>
</feature>
<evidence type="ECO:0000256" key="1">
    <source>
        <dbReference type="ARBA" id="ARBA00010226"/>
    </source>
</evidence>
<keyword evidence="2 4" id="KW-0853">WD repeat</keyword>
<feature type="repeat" description="WD" evidence="4">
    <location>
        <begin position="511"/>
        <end position="545"/>
    </location>
</feature>
<dbReference type="Pfam" id="PF04003">
    <property type="entry name" value="Utp12"/>
    <property type="match status" value="1"/>
</dbReference>
<dbReference type="InterPro" id="IPR007148">
    <property type="entry name" value="SSU_processome_Utp12"/>
</dbReference>
<comment type="similarity">
    <text evidence="1">Belongs to the WD repeat PWP2 family.</text>
</comment>
<dbReference type="PROSITE" id="PS00678">
    <property type="entry name" value="WD_REPEATS_1"/>
    <property type="match status" value="1"/>
</dbReference>
<dbReference type="GO" id="GO:0000028">
    <property type="term" value="P:ribosomal small subunit assembly"/>
    <property type="evidence" value="ECO:0007669"/>
    <property type="project" value="TreeGrafter"/>
</dbReference>
<evidence type="ECO:0000259" key="5">
    <source>
        <dbReference type="Pfam" id="PF04003"/>
    </source>
</evidence>
<evidence type="ECO:0000256" key="3">
    <source>
        <dbReference type="ARBA" id="ARBA00022737"/>
    </source>
</evidence>
<name>A0AAW2HU55_9NEOP</name>
<sequence>MKFSYKFSNLLGTVYRKGNLVFSPDGNSVYSPVGNKITVYDLKNHKTQTLSIESRFNYISLDVSPNGMMLAAVNERGEAYIISLISYTVIHKHRFYRKVPAVKFSPDGRYLAFLKGSTAFVFRVPGTYSGEFNSFEMLRAVTYAYDDATCLDWTSDSKVMAVGSKDTNVKLYGVEEFSNFSCYSLGSHREPIVACFFEKDSLDISSISRDGQLCVWECNIDLDDLQPKEEVRKKLKIAKDDSDLEDDIDESRAEKTKIDDEVDENYTEIPEDAAEKESSKKLTYKRVSRQNLCAPLRKDNKNVKLKSAAYHKGTHILVTGYSTGDFYLHELPSATVIHSLSISENEISTVCLNNTGDWIALASSTLGQLLVWEWQSETYVMKQQGHFNNMTCLSYSSDGMYIATGGFDGKIKLWNTSTGFCFVTFTEHTSNVTAVQFSNNRKFIVSASLDGTVRAFDMTRYRNFKTFTSPRPVQFSSLAIDSNGEFLAAGGQDVFEIYLWSMKIGRLCEILAGHEGPVVSLAFSPLLGSTSMVSASWDKTLRIWNAVEIGGDHEILQLSSEALAVAYRPDGGEVAVATLDGQIQFFDVRTSAQKGSIDGRNDLGSGLADTDLISAKKNLAAKAFNSICYTADGSCIIAGGHSKNICIYSVREGVLLKKFEVTQNRSLDNVDDFINRRNLTEFGNMALVERRDEESTAIRLPGVRHGDMSSRSVKPEIRVFSVEFSPTGQAWAAATTEGLLIYSLDLALVFDPFKLEMDITPDSIKETVASEEYSTALIMAIKLGEKKLIQYVIESVPPDAIQLCASSFPAAYVTRCLKFIATILESTRHLEFYLLWIRHMLTVHGAKIKGPDSLPVLLALQKFMKKSQDELGKICDFNKYTIQFLLRAGKLRAIQSNSMEVDSVVQNGVESNDDEDALWD</sequence>
<dbReference type="InterPro" id="IPR036322">
    <property type="entry name" value="WD40_repeat_dom_sf"/>
</dbReference>
<dbReference type="PANTHER" id="PTHR19858:SF0">
    <property type="entry name" value="PERIODIC TRYPTOPHAN PROTEIN 2 HOMOLOG"/>
    <property type="match status" value="1"/>
</dbReference>
<feature type="repeat" description="WD" evidence="4">
    <location>
        <begin position="425"/>
        <end position="466"/>
    </location>
</feature>
<protein>
    <recommendedName>
        <fullName evidence="5">Small-subunit processome Utp12 domain-containing protein</fullName>
    </recommendedName>
</protein>
<dbReference type="SUPFAM" id="SSF50978">
    <property type="entry name" value="WD40 repeat-like"/>
    <property type="match status" value="3"/>
</dbReference>
<gene>
    <name evidence="6" type="ORF">PYX00_005802</name>
</gene>
<evidence type="ECO:0000256" key="4">
    <source>
        <dbReference type="PROSITE-ProRule" id="PRU00221"/>
    </source>
</evidence>
<comment type="caution">
    <text evidence="6">The sequence shown here is derived from an EMBL/GenBank/DDBJ whole genome shotgun (WGS) entry which is preliminary data.</text>
</comment>
<reference evidence="6" key="1">
    <citation type="journal article" date="2024" name="Gigascience">
        <title>Chromosome-level genome of the poultry shaft louse Menopon gallinae provides insight into the host-switching and adaptive evolution of parasitic lice.</title>
        <authorList>
            <person name="Xu Y."/>
            <person name="Ma L."/>
            <person name="Liu S."/>
            <person name="Liang Y."/>
            <person name="Liu Q."/>
            <person name="He Z."/>
            <person name="Tian L."/>
            <person name="Duan Y."/>
            <person name="Cai W."/>
            <person name="Li H."/>
            <person name="Song F."/>
        </authorList>
    </citation>
    <scope>NUCLEOTIDE SEQUENCE</scope>
    <source>
        <strain evidence="6">Cailab_2023a</strain>
    </source>
</reference>
<dbReference type="SMART" id="SM00320">
    <property type="entry name" value="WD40"/>
    <property type="match status" value="10"/>
</dbReference>
<dbReference type="InterPro" id="IPR015943">
    <property type="entry name" value="WD40/YVTN_repeat-like_dom_sf"/>
</dbReference>
<dbReference type="GO" id="GO:0034388">
    <property type="term" value="C:Pwp2p-containing subcomplex of 90S preribosome"/>
    <property type="evidence" value="ECO:0007669"/>
    <property type="project" value="TreeGrafter"/>
</dbReference>
<dbReference type="EMBL" id="JARGDH010000003">
    <property type="protein sequence ID" value="KAL0273026.1"/>
    <property type="molecule type" value="Genomic_DNA"/>
</dbReference>
<dbReference type="PROSITE" id="PS50082">
    <property type="entry name" value="WD_REPEATS_2"/>
    <property type="match status" value="3"/>
</dbReference>
<dbReference type="PROSITE" id="PS50294">
    <property type="entry name" value="WD_REPEATS_REGION"/>
    <property type="match status" value="3"/>
</dbReference>
<dbReference type="InterPro" id="IPR019775">
    <property type="entry name" value="WD40_repeat_CS"/>
</dbReference>
<dbReference type="GO" id="GO:0000462">
    <property type="term" value="P:maturation of SSU-rRNA from tricistronic rRNA transcript (SSU-rRNA, 5.8S rRNA, LSU-rRNA)"/>
    <property type="evidence" value="ECO:0007669"/>
    <property type="project" value="TreeGrafter"/>
</dbReference>
<dbReference type="Pfam" id="PF00400">
    <property type="entry name" value="WD40"/>
    <property type="match status" value="4"/>
</dbReference>
<dbReference type="PANTHER" id="PTHR19858">
    <property type="entry name" value="WD40 REPEAT PROTEIN"/>
    <property type="match status" value="1"/>
</dbReference>
<dbReference type="CDD" id="cd00200">
    <property type="entry name" value="WD40"/>
    <property type="match status" value="1"/>
</dbReference>
<evidence type="ECO:0000256" key="2">
    <source>
        <dbReference type="ARBA" id="ARBA00022574"/>
    </source>
</evidence>
<feature type="repeat" description="WD" evidence="4">
    <location>
        <begin position="383"/>
        <end position="424"/>
    </location>
</feature>
<dbReference type="InterPro" id="IPR001680">
    <property type="entry name" value="WD40_rpt"/>
</dbReference>
<dbReference type="InterPro" id="IPR027145">
    <property type="entry name" value="PWP2"/>
</dbReference>
<organism evidence="6">
    <name type="scientific">Menopon gallinae</name>
    <name type="common">poultry shaft louse</name>
    <dbReference type="NCBI Taxonomy" id="328185"/>
    <lineage>
        <taxon>Eukaryota</taxon>
        <taxon>Metazoa</taxon>
        <taxon>Ecdysozoa</taxon>
        <taxon>Arthropoda</taxon>
        <taxon>Hexapoda</taxon>
        <taxon>Insecta</taxon>
        <taxon>Pterygota</taxon>
        <taxon>Neoptera</taxon>
        <taxon>Paraneoptera</taxon>
        <taxon>Psocodea</taxon>
        <taxon>Troctomorpha</taxon>
        <taxon>Phthiraptera</taxon>
        <taxon>Amblycera</taxon>
        <taxon>Menoponidae</taxon>
        <taxon>Menopon</taxon>
    </lineage>
</organism>
<accession>A0AAW2HU55</accession>
<evidence type="ECO:0000313" key="6">
    <source>
        <dbReference type="EMBL" id="KAL0273026.1"/>
    </source>
</evidence>
<proteinExistence type="inferred from homology"/>
<dbReference type="GO" id="GO:0032040">
    <property type="term" value="C:small-subunit processome"/>
    <property type="evidence" value="ECO:0007669"/>
    <property type="project" value="TreeGrafter"/>
</dbReference>
<dbReference type="AlphaFoldDB" id="A0AAW2HU55"/>